<reference evidence="3 4" key="1">
    <citation type="submission" date="2019-09" db="EMBL/GenBank/DDBJ databases">
        <authorList>
            <person name="Wang X."/>
        </authorList>
    </citation>
    <scope>NUCLEOTIDE SEQUENCE [LARGE SCALE GENOMIC DNA]</scope>
    <source>
        <strain evidence="3 4">CICC 11023</strain>
    </source>
</reference>
<sequence>MATQTSAGPALLRNEFERDAFTYYDTKRQDALNLDLGHADGFYHHHFAVGDFDRSILGRAGVSRDKAIDAELHRMETRQVDVLIDALSGMQAGSRLLDAGSGRGGTSFLLHRAFGCVVDGVNFSSYQNDFARAQAAKHGCARDVRFHDRNMIDTGFADDTFDYLVTNETTMYVQLPEAFAEFARVLKPGGVYVLVTWCCDDTIAPESAEAAAIDEHYRCHTHRRDSYLRALLDAGLTPFQVDDLTRPATPYWELRRESALASGVEDAFLDGYRSGRVNYMRILSRCGGPGTEPHVQP</sequence>
<dbReference type="InterPro" id="IPR029063">
    <property type="entry name" value="SAM-dependent_MTases_sf"/>
</dbReference>
<evidence type="ECO:0000313" key="4">
    <source>
        <dbReference type="Proteomes" id="UP000323876"/>
    </source>
</evidence>
<dbReference type="SUPFAM" id="SSF53335">
    <property type="entry name" value="S-adenosyl-L-methionine-dependent methyltransferases"/>
    <property type="match status" value="1"/>
</dbReference>
<dbReference type="InterPro" id="IPR050447">
    <property type="entry name" value="Erg6_SMT_methyltransf"/>
</dbReference>
<dbReference type="PANTHER" id="PTHR44068">
    <property type="entry name" value="ZGC:194242"/>
    <property type="match status" value="1"/>
</dbReference>
<gene>
    <name evidence="3" type="ORF">F3087_11015</name>
</gene>
<evidence type="ECO:0000313" key="3">
    <source>
        <dbReference type="EMBL" id="KAA8889447.1"/>
    </source>
</evidence>
<accession>A0A5N0EJ79</accession>
<dbReference type="RefSeq" id="WP_150401720.1">
    <property type="nucleotide sequence ID" value="NZ_VXLC01000003.1"/>
</dbReference>
<dbReference type="CDD" id="cd02440">
    <property type="entry name" value="AdoMet_MTases"/>
    <property type="match status" value="1"/>
</dbReference>
<feature type="domain" description="Methyltransferase type 11" evidence="2">
    <location>
        <begin position="97"/>
        <end position="193"/>
    </location>
</feature>
<dbReference type="EMBL" id="VXLC01000003">
    <property type="protein sequence ID" value="KAA8889447.1"/>
    <property type="molecule type" value="Genomic_DNA"/>
</dbReference>
<dbReference type="Gene3D" id="3.40.50.150">
    <property type="entry name" value="Vaccinia Virus protein VP39"/>
    <property type="match status" value="1"/>
</dbReference>
<comment type="caution">
    <text evidence="3">The sequence shown here is derived from an EMBL/GenBank/DDBJ whole genome shotgun (WGS) entry which is preliminary data.</text>
</comment>
<name>A0A5N0EJ79_9NOCA</name>
<proteinExistence type="predicted"/>
<dbReference type="Pfam" id="PF08241">
    <property type="entry name" value="Methyltransf_11"/>
    <property type="match status" value="1"/>
</dbReference>
<dbReference type="PANTHER" id="PTHR44068:SF11">
    <property type="entry name" value="GERANYL DIPHOSPHATE 2-C-METHYLTRANSFERASE"/>
    <property type="match status" value="1"/>
</dbReference>
<dbReference type="InterPro" id="IPR013216">
    <property type="entry name" value="Methyltransf_11"/>
</dbReference>
<evidence type="ECO:0000256" key="1">
    <source>
        <dbReference type="ARBA" id="ARBA00022679"/>
    </source>
</evidence>
<dbReference type="AlphaFoldDB" id="A0A5N0EJ79"/>
<dbReference type="OrthoDB" id="9810247at2"/>
<keyword evidence="4" id="KW-1185">Reference proteome</keyword>
<dbReference type="GO" id="GO:0008757">
    <property type="term" value="F:S-adenosylmethionine-dependent methyltransferase activity"/>
    <property type="evidence" value="ECO:0007669"/>
    <property type="project" value="InterPro"/>
</dbReference>
<keyword evidence="3" id="KW-0489">Methyltransferase</keyword>
<keyword evidence="1 3" id="KW-0808">Transferase</keyword>
<organism evidence="3 4">
    <name type="scientific">Nocardia colli</name>
    <dbReference type="NCBI Taxonomy" id="2545717"/>
    <lineage>
        <taxon>Bacteria</taxon>
        <taxon>Bacillati</taxon>
        <taxon>Actinomycetota</taxon>
        <taxon>Actinomycetes</taxon>
        <taxon>Mycobacteriales</taxon>
        <taxon>Nocardiaceae</taxon>
        <taxon>Nocardia</taxon>
    </lineage>
</organism>
<dbReference type="GO" id="GO:0032259">
    <property type="term" value="P:methylation"/>
    <property type="evidence" value="ECO:0007669"/>
    <property type="project" value="UniProtKB-KW"/>
</dbReference>
<dbReference type="Proteomes" id="UP000323876">
    <property type="component" value="Unassembled WGS sequence"/>
</dbReference>
<protein>
    <submittedName>
        <fullName evidence="3">Methyltransferase domain-containing protein</fullName>
    </submittedName>
</protein>
<evidence type="ECO:0000259" key="2">
    <source>
        <dbReference type="Pfam" id="PF08241"/>
    </source>
</evidence>